<feature type="coiled-coil region" evidence="6">
    <location>
        <begin position="205"/>
        <end position="232"/>
    </location>
</feature>
<proteinExistence type="predicted"/>
<accession>A0A1I1T7Z8</accession>
<name>A0A1I1T7Z8_9GAMM</name>
<evidence type="ECO:0000256" key="1">
    <source>
        <dbReference type="ARBA" id="ARBA00004651"/>
    </source>
</evidence>
<keyword evidence="10" id="KW-0418">Kinase</keyword>
<keyword evidence="3 7" id="KW-0812">Transmembrane</keyword>
<organism evidence="10 11">
    <name type="scientific">Thiohalospira halophila DSM 15071</name>
    <dbReference type="NCBI Taxonomy" id="1123397"/>
    <lineage>
        <taxon>Bacteria</taxon>
        <taxon>Pseudomonadati</taxon>
        <taxon>Pseudomonadota</taxon>
        <taxon>Gammaproteobacteria</taxon>
        <taxon>Thiohalospirales</taxon>
        <taxon>Thiohalospiraceae</taxon>
        <taxon>Thiohalospira</taxon>
    </lineage>
</organism>
<dbReference type="InterPro" id="IPR003856">
    <property type="entry name" value="LPS_length_determ_N"/>
</dbReference>
<keyword evidence="11" id="KW-1185">Reference proteome</keyword>
<dbReference type="Pfam" id="PF13807">
    <property type="entry name" value="GNVR"/>
    <property type="match status" value="1"/>
</dbReference>
<dbReference type="GO" id="GO:0005886">
    <property type="term" value="C:plasma membrane"/>
    <property type="evidence" value="ECO:0007669"/>
    <property type="project" value="UniProtKB-SubCell"/>
</dbReference>
<dbReference type="STRING" id="1123397.SAMN05660831_01818"/>
<dbReference type="PANTHER" id="PTHR32309:SF31">
    <property type="entry name" value="CAPSULAR EXOPOLYSACCHARIDE FAMILY"/>
    <property type="match status" value="1"/>
</dbReference>
<evidence type="ECO:0000256" key="7">
    <source>
        <dbReference type="SAM" id="Phobius"/>
    </source>
</evidence>
<dbReference type="GO" id="GO:0016301">
    <property type="term" value="F:kinase activity"/>
    <property type="evidence" value="ECO:0007669"/>
    <property type="project" value="UniProtKB-KW"/>
</dbReference>
<dbReference type="OrthoDB" id="5781423at2"/>
<dbReference type="AlphaFoldDB" id="A0A1I1T7Z8"/>
<keyword evidence="6" id="KW-0175">Coiled coil</keyword>
<dbReference type="PANTHER" id="PTHR32309">
    <property type="entry name" value="TYROSINE-PROTEIN KINASE"/>
    <property type="match status" value="1"/>
</dbReference>
<dbReference type="Pfam" id="PF02706">
    <property type="entry name" value="Wzz"/>
    <property type="match status" value="1"/>
</dbReference>
<evidence type="ECO:0000259" key="8">
    <source>
        <dbReference type="Pfam" id="PF02706"/>
    </source>
</evidence>
<evidence type="ECO:0000256" key="2">
    <source>
        <dbReference type="ARBA" id="ARBA00022475"/>
    </source>
</evidence>
<comment type="subcellular location">
    <subcellularLocation>
        <location evidence="1">Cell membrane</location>
        <topology evidence="1">Multi-pass membrane protein</topology>
    </subcellularLocation>
</comment>
<evidence type="ECO:0000313" key="10">
    <source>
        <dbReference type="EMBL" id="SFD54749.1"/>
    </source>
</evidence>
<keyword evidence="4 7" id="KW-1133">Transmembrane helix</keyword>
<feature type="transmembrane region" description="Helical" evidence="7">
    <location>
        <begin position="31"/>
        <end position="50"/>
    </location>
</feature>
<feature type="domain" description="Tyrosine-protein kinase G-rich" evidence="9">
    <location>
        <begin position="234"/>
        <end position="274"/>
    </location>
</feature>
<keyword evidence="2" id="KW-1003">Cell membrane</keyword>
<gene>
    <name evidence="10" type="ORF">SAMN05660831_01818</name>
</gene>
<keyword evidence="5 7" id="KW-0472">Membrane</keyword>
<dbReference type="InterPro" id="IPR050445">
    <property type="entry name" value="Bact_polysacc_biosynth/exp"/>
</dbReference>
<evidence type="ECO:0000259" key="9">
    <source>
        <dbReference type="Pfam" id="PF13807"/>
    </source>
</evidence>
<dbReference type="RefSeq" id="WP_093428455.1">
    <property type="nucleotide sequence ID" value="NZ_FOMJ01000006.1"/>
</dbReference>
<evidence type="ECO:0000256" key="4">
    <source>
        <dbReference type="ARBA" id="ARBA00022989"/>
    </source>
</evidence>
<protein>
    <submittedName>
        <fullName evidence="10">G-rich domain on putative tyrosine kinase</fullName>
    </submittedName>
</protein>
<keyword evidence="10" id="KW-0808">Transferase</keyword>
<dbReference type="InterPro" id="IPR032807">
    <property type="entry name" value="GNVR"/>
</dbReference>
<evidence type="ECO:0000256" key="5">
    <source>
        <dbReference type="ARBA" id="ARBA00023136"/>
    </source>
</evidence>
<evidence type="ECO:0000313" key="11">
    <source>
        <dbReference type="Proteomes" id="UP000198611"/>
    </source>
</evidence>
<dbReference type="Proteomes" id="UP000198611">
    <property type="component" value="Unassembled WGS sequence"/>
</dbReference>
<evidence type="ECO:0000256" key="6">
    <source>
        <dbReference type="SAM" id="Coils"/>
    </source>
</evidence>
<sequence length="288" mass="32341">MATQQPPHDTPYADDEISLIDLWRVLARRRFWILATFVLVMVLAGAWLALKTPVYEASASIEIGTVAAHPDKTKEVYVLDSPQKEDSPKPRSSLELLEDPAAVTNRLNSSLQSGTAEVQSGRIIQLTTRSEDPEQATRQLRGVLEELRNRHAGYLETFRSNIRERAEEVNQRIGFIEDQQAQFEAKLGELDANTSAAIGALLTLEQRLFNRLPQLEEQRRELLNQLSERLTQPTRIIAEPTATSNPVEPKNRLVLALAAVLGLMLGVFVAFFREFLTRVAEAGEEETE</sequence>
<reference evidence="10 11" key="1">
    <citation type="submission" date="2016-10" db="EMBL/GenBank/DDBJ databases">
        <authorList>
            <person name="de Groot N.N."/>
        </authorList>
    </citation>
    <scope>NUCLEOTIDE SEQUENCE [LARGE SCALE GENOMIC DNA]</scope>
    <source>
        <strain evidence="10 11">HL3</strain>
    </source>
</reference>
<feature type="transmembrane region" description="Helical" evidence="7">
    <location>
        <begin position="253"/>
        <end position="272"/>
    </location>
</feature>
<evidence type="ECO:0000256" key="3">
    <source>
        <dbReference type="ARBA" id="ARBA00022692"/>
    </source>
</evidence>
<dbReference type="EMBL" id="FOMJ01000006">
    <property type="protein sequence ID" value="SFD54749.1"/>
    <property type="molecule type" value="Genomic_DNA"/>
</dbReference>
<feature type="domain" description="Polysaccharide chain length determinant N-terminal" evidence="8">
    <location>
        <begin position="15"/>
        <end position="71"/>
    </location>
</feature>